<gene>
    <name evidence="2" type="ORF">C7K25_07580</name>
</gene>
<protein>
    <recommendedName>
        <fullName evidence="1">CobW C-terminal domain-containing protein</fullName>
    </recommendedName>
</protein>
<dbReference type="RefSeq" id="WP_051266763.1">
    <property type="nucleotide sequence ID" value="NZ_CP028426.1"/>
</dbReference>
<evidence type="ECO:0000259" key="1">
    <source>
        <dbReference type="SMART" id="SM00833"/>
    </source>
</evidence>
<dbReference type="SMART" id="SM00833">
    <property type="entry name" value="CobW_C"/>
    <property type="match status" value="1"/>
</dbReference>
<sequence length="273" mass="30790">MCLREVLCVVDASHLIQDLLRDDYRPVAPIRRKPQEYMARAMLTATQIEYASTVCFVNWESLSTPDLSTMMALVSHLAPTARLRLYGVDTGQALVQISDARYSPEQDRPGWVRLLNGELEPHMTDERVSAFHYERVGAFHPGRLQVVLDERVERGEFGQVLRSSGFCSFATRPERLARWSHVGAMIDFDPIVSDVAALDAQNVSTTRDGTDDLDFFASGQDLAFFGLDFEHEALAAALDTALLTDAEFTAGPNAWRQFPDPYPEWHVETHERE</sequence>
<dbReference type="InterPro" id="IPR051927">
    <property type="entry name" value="Zn_Chap_cDPG_Synth"/>
</dbReference>
<dbReference type="SUPFAM" id="SSF90002">
    <property type="entry name" value="Hypothetical protein YjiA, C-terminal domain"/>
    <property type="match status" value="1"/>
</dbReference>
<evidence type="ECO:0000313" key="3">
    <source>
        <dbReference type="Proteomes" id="UP001170379"/>
    </source>
</evidence>
<comment type="caution">
    <text evidence="2">The sequence shown here is derived from an EMBL/GenBank/DDBJ whole genome shotgun (WGS) entry which is preliminary data.</text>
</comment>
<dbReference type="Pfam" id="PF07683">
    <property type="entry name" value="CobW_C"/>
    <property type="match status" value="1"/>
</dbReference>
<dbReference type="Proteomes" id="UP001170379">
    <property type="component" value="Unassembled WGS sequence"/>
</dbReference>
<dbReference type="PANTHER" id="PTHR43603">
    <property type="entry name" value="COBW DOMAIN-CONTAINING PROTEIN DDB_G0274527"/>
    <property type="match status" value="1"/>
</dbReference>
<organism evidence="2 3">
    <name type="scientific">Gulosibacter molinativorax</name>
    <dbReference type="NCBI Taxonomy" id="256821"/>
    <lineage>
        <taxon>Bacteria</taxon>
        <taxon>Bacillati</taxon>
        <taxon>Actinomycetota</taxon>
        <taxon>Actinomycetes</taxon>
        <taxon>Micrococcales</taxon>
        <taxon>Microbacteriaceae</taxon>
        <taxon>Gulosibacter</taxon>
    </lineage>
</organism>
<proteinExistence type="predicted"/>
<keyword evidence="3" id="KW-1185">Reference proteome</keyword>
<dbReference type="EMBL" id="PXVD01000010">
    <property type="protein sequence ID" value="MDJ1371228.1"/>
    <property type="molecule type" value="Genomic_DNA"/>
</dbReference>
<reference evidence="2" key="2">
    <citation type="journal article" date="2022" name="Sci. Rep.">
        <title>In silico prediction of the enzymes involved in the degradation of the herbicide molinate by Gulosibacter molinativorax ON4T.</title>
        <authorList>
            <person name="Lopes A.R."/>
            <person name="Bunin E."/>
            <person name="Viana A.T."/>
            <person name="Froufe H."/>
            <person name="Munoz-Merida A."/>
            <person name="Pinho D."/>
            <person name="Figueiredo J."/>
            <person name="Barroso C."/>
            <person name="Vaz-Moreira I."/>
            <person name="Bellanger X."/>
            <person name="Egas C."/>
            <person name="Nunes O.C."/>
        </authorList>
    </citation>
    <scope>NUCLEOTIDE SEQUENCE</scope>
    <source>
        <strain evidence="2">ON4</strain>
    </source>
</reference>
<feature type="domain" description="CobW C-terminal" evidence="1">
    <location>
        <begin position="128"/>
        <end position="242"/>
    </location>
</feature>
<dbReference type="PANTHER" id="PTHR43603:SF1">
    <property type="entry name" value="ZINC-REGULATED GTPASE METALLOPROTEIN ACTIVATOR 1"/>
    <property type="match status" value="1"/>
</dbReference>
<evidence type="ECO:0000313" key="2">
    <source>
        <dbReference type="EMBL" id="MDJ1371228.1"/>
    </source>
</evidence>
<accession>A0ABT7C7Q9</accession>
<dbReference type="InterPro" id="IPR011629">
    <property type="entry name" value="CobW-like_C"/>
</dbReference>
<reference evidence="2" key="1">
    <citation type="submission" date="2018-03" db="EMBL/GenBank/DDBJ databases">
        <authorList>
            <person name="Nunes O.C."/>
            <person name="Lopes A.R."/>
            <person name="Froufe H."/>
            <person name="Munoz-Merida A."/>
            <person name="Barroso C."/>
            <person name="Egas C."/>
        </authorList>
    </citation>
    <scope>NUCLEOTIDE SEQUENCE</scope>
    <source>
        <strain evidence="2">ON4</strain>
    </source>
</reference>
<name>A0ABT7C7Q9_9MICO</name>